<evidence type="ECO:0000256" key="5">
    <source>
        <dbReference type="ARBA" id="ARBA00023136"/>
    </source>
</evidence>
<dbReference type="GeneID" id="107007282"/>
<evidence type="ECO:0000256" key="4">
    <source>
        <dbReference type="ARBA" id="ARBA00022989"/>
    </source>
</evidence>
<feature type="transmembrane region" description="Helical" evidence="6">
    <location>
        <begin position="125"/>
        <end position="146"/>
    </location>
</feature>
<keyword evidence="9" id="KW-1185">Reference proteome</keyword>
<dbReference type="SUPFAM" id="SSF161111">
    <property type="entry name" value="Cation efflux protein transmembrane domain-like"/>
    <property type="match status" value="1"/>
</dbReference>
<organism evidence="9 10">
    <name type="scientific">Solanum pennellii</name>
    <name type="common">Tomato</name>
    <name type="synonym">Lycopersicon pennellii</name>
    <dbReference type="NCBI Taxonomy" id="28526"/>
    <lineage>
        <taxon>Eukaryota</taxon>
        <taxon>Viridiplantae</taxon>
        <taxon>Streptophyta</taxon>
        <taxon>Embryophyta</taxon>
        <taxon>Tracheophyta</taxon>
        <taxon>Spermatophyta</taxon>
        <taxon>Magnoliopsida</taxon>
        <taxon>eudicotyledons</taxon>
        <taxon>Gunneridae</taxon>
        <taxon>Pentapetalae</taxon>
        <taxon>asterids</taxon>
        <taxon>lamiids</taxon>
        <taxon>Solanales</taxon>
        <taxon>Solanaceae</taxon>
        <taxon>Solanoideae</taxon>
        <taxon>Solaneae</taxon>
        <taxon>Solanum</taxon>
        <taxon>Solanum subgen. Lycopersicon</taxon>
    </lineage>
</organism>
<keyword evidence="3 6" id="KW-0812">Transmembrane</keyword>
<dbReference type="RefSeq" id="XP_015061326.1">
    <property type="nucleotide sequence ID" value="XM_015205840.2"/>
</dbReference>
<protein>
    <submittedName>
        <fullName evidence="10">Metal tolerance protein 4-like</fullName>
    </submittedName>
</protein>
<evidence type="ECO:0000256" key="2">
    <source>
        <dbReference type="ARBA" id="ARBA00022448"/>
    </source>
</evidence>
<dbReference type="InterPro" id="IPR058533">
    <property type="entry name" value="Cation_efflux_TM"/>
</dbReference>
<dbReference type="NCBIfam" id="TIGR01297">
    <property type="entry name" value="CDF"/>
    <property type="match status" value="1"/>
</dbReference>
<name>A0ABM1FT40_SOLPN</name>
<feature type="domain" description="Cation efflux protein transmembrane" evidence="7">
    <location>
        <begin position="102"/>
        <end position="295"/>
    </location>
</feature>
<dbReference type="Proteomes" id="UP000694930">
    <property type="component" value="Chromosome 12"/>
</dbReference>
<dbReference type="PANTHER" id="PTHR43840">
    <property type="entry name" value="MITOCHONDRIAL METAL TRANSPORTER 1-RELATED"/>
    <property type="match status" value="1"/>
</dbReference>
<evidence type="ECO:0000313" key="9">
    <source>
        <dbReference type="Proteomes" id="UP000694930"/>
    </source>
</evidence>
<reference evidence="10" key="2">
    <citation type="submission" date="2025-08" db="UniProtKB">
        <authorList>
            <consortium name="RefSeq"/>
        </authorList>
    </citation>
    <scope>IDENTIFICATION</scope>
</reference>
<evidence type="ECO:0000259" key="8">
    <source>
        <dbReference type="Pfam" id="PF16916"/>
    </source>
</evidence>
<evidence type="ECO:0000313" key="10">
    <source>
        <dbReference type="RefSeq" id="XP_015061326.1"/>
    </source>
</evidence>
<proteinExistence type="predicted"/>
<evidence type="ECO:0000259" key="7">
    <source>
        <dbReference type="Pfam" id="PF01545"/>
    </source>
</evidence>
<dbReference type="Gene3D" id="3.30.70.1350">
    <property type="entry name" value="Cation efflux protein, cytoplasmic domain"/>
    <property type="match status" value="1"/>
</dbReference>
<evidence type="ECO:0000256" key="3">
    <source>
        <dbReference type="ARBA" id="ARBA00022692"/>
    </source>
</evidence>
<accession>A0ABM1FT40</accession>
<dbReference type="Pfam" id="PF16916">
    <property type="entry name" value="ZT_dimer"/>
    <property type="match status" value="1"/>
</dbReference>
<dbReference type="InterPro" id="IPR050291">
    <property type="entry name" value="CDF_Transporter"/>
</dbReference>
<dbReference type="InterPro" id="IPR027469">
    <property type="entry name" value="Cation_efflux_TMD_sf"/>
</dbReference>
<feature type="transmembrane region" description="Helical" evidence="6">
    <location>
        <begin position="166"/>
        <end position="187"/>
    </location>
</feature>
<comment type="subcellular location">
    <subcellularLocation>
        <location evidence="1">Membrane</location>
        <topology evidence="1">Multi-pass membrane protein</topology>
    </subcellularLocation>
</comment>
<dbReference type="SUPFAM" id="SSF160240">
    <property type="entry name" value="Cation efflux protein cytoplasmic domain-like"/>
    <property type="match status" value="1"/>
</dbReference>
<gene>
    <name evidence="10" type="primary">LOC107007282</name>
</gene>
<sequence>MEGELESTKMPLLEGWKLTGSGLRHDFLLRLPDKVIKSCDIDSEASSLINYNISELTKGEKEYYERQFETLKSFEEVDIAVASDEIDEEDLEEEAQHERAMTVSNCANVILLALKIYATVKSGSLAIAASTLDSLLDLMAGGILWFTHLSMKNINVYKYPIGKLRVQPVGIIVFAAIMATLGFQVLIQALEQLVENKPPEKMALNQLAWLYSVMLTATVVKLALWLYCRSSGNDIVRAYAKDHYFDVVTNVVGLIAAVLGDKLYWWIDPVGALILAIYTITNWSGAVIENAVSLVGQSAPAEVLQKLTYLVMRHPQVKRVDTVRAYTFGVLYFVEVDIELPEDLPLKEAHVIGEGLQIKLEKLPQVERAFVHIDFECEHKPEHSVPSRIPNSEP</sequence>
<keyword evidence="4 6" id="KW-1133">Transmembrane helix</keyword>
<dbReference type="Gene3D" id="1.20.1510.10">
    <property type="entry name" value="Cation efflux protein transmembrane domain"/>
    <property type="match status" value="1"/>
</dbReference>
<dbReference type="InterPro" id="IPR027470">
    <property type="entry name" value="Cation_efflux_CTD"/>
</dbReference>
<feature type="domain" description="Cation efflux protein cytoplasmic" evidence="8">
    <location>
        <begin position="300"/>
        <end position="374"/>
    </location>
</feature>
<keyword evidence="2" id="KW-0813">Transport</keyword>
<dbReference type="InterPro" id="IPR036837">
    <property type="entry name" value="Cation_efflux_CTD_sf"/>
</dbReference>
<keyword evidence="5 6" id="KW-0472">Membrane</keyword>
<reference evidence="9" key="1">
    <citation type="journal article" date="2014" name="Nat. Genet.">
        <title>The genome of the stress-tolerant wild tomato species Solanum pennellii.</title>
        <authorList>
            <person name="Bolger A."/>
            <person name="Scossa F."/>
            <person name="Bolger M.E."/>
            <person name="Lanz C."/>
            <person name="Maumus F."/>
            <person name="Tohge T."/>
            <person name="Quesneville H."/>
            <person name="Alseekh S."/>
            <person name="Sorensen I."/>
            <person name="Lichtenstein G."/>
            <person name="Fich E.A."/>
            <person name="Conte M."/>
            <person name="Keller H."/>
            <person name="Schneeberger K."/>
            <person name="Schwacke R."/>
            <person name="Ofner I."/>
            <person name="Vrebalov J."/>
            <person name="Xu Y."/>
            <person name="Osorio S."/>
            <person name="Aflitos S.A."/>
            <person name="Schijlen E."/>
            <person name="Jimenez-Gomez J.M."/>
            <person name="Ryngajllo M."/>
            <person name="Kimura S."/>
            <person name="Kumar R."/>
            <person name="Koenig D."/>
            <person name="Headland L.R."/>
            <person name="Maloof J.N."/>
            <person name="Sinha N."/>
            <person name="van Ham R.C."/>
            <person name="Lankhorst R.K."/>
            <person name="Mao L."/>
            <person name="Vogel A."/>
            <person name="Arsova B."/>
            <person name="Panstruga R."/>
            <person name="Fei Z."/>
            <person name="Rose J.K."/>
            <person name="Zamir D."/>
            <person name="Carrari F."/>
            <person name="Giovannoni J.J."/>
            <person name="Weigel D."/>
            <person name="Usadel B."/>
            <person name="Fernie A.R."/>
        </authorList>
    </citation>
    <scope>NUCLEOTIDE SEQUENCE [LARGE SCALE GENOMIC DNA]</scope>
    <source>
        <strain evidence="9">cv. LA0716</strain>
    </source>
</reference>
<dbReference type="Pfam" id="PF01545">
    <property type="entry name" value="Cation_efflux"/>
    <property type="match status" value="1"/>
</dbReference>
<evidence type="ECO:0000256" key="1">
    <source>
        <dbReference type="ARBA" id="ARBA00004141"/>
    </source>
</evidence>
<evidence type="ECO:0000256" key="6">
    <source>
        <dbReference type="SAM" id="Phobius"/>
    </source>
</evidence>
<dbReference type="PANTHER" id="PTHR43840:SF13">
    <property type="entry name" value="CATION EFFLUX PROTEIN CYTOPLASMIC DOMAIN-CONTAINING PROTEIN"/>
    <property type="match status" value="1"/>
</dbReference>
<feature type="transmembrane region" description="Helical" evidence="6">
    <location>
        <begin position="208"/>
        <end position="227"/>
    </location>
</feature>
<dbReference type="InterPro" id="IPR002524">
    <property type="entry name" value="Cation_efflux"/>
</dbReference>